<protein>
    <submittedName>
        <fullName evidence="3">SOS cell division inhibitor</fullName>
    </submittedName>
</protein>
<dbReference type="EMBL" id="CP036272">
    <property type="protein sequence ID" value="QDT58814.1"/>
    <property type="molecule type" value="Genomic_DNA"/>
</dbReference>
<evidence type="ECO:0000313" key="3">
    <source>
        <dbReference type="EMBL" id="QDT58814.1"/>
    </source>
</evidence>
<dbReference type="PANTHER" id="PTHR35369:SF3">
    <property type="entry name" value="TRANSLESION DNA SYNTHESIS-ASSOCIATED PROTEIN IMUA"/>
    <property type="match status" value="1"/>
</dbReference>
<dbReference type="AlphaFoldDB" id="A0A517SRQ8"/>
<dbReference type="PANTHER" id="PTHR35369">
    <property type="entry name" value="BLR3025 PROTEIN-RELATED"/>
    <property type="match status" value="1"/>
</dbReference>
<evidence type="ECO:0000313" key="4">
    <source>
        <dbReference type="Proteomes" id="UP000315003"/>
    </source>
</evidence>
<feature type="compositionally biased region" description="Polar residues" evidence="2">
    <location>
        <begin position="14"/>
        <end position="27"/>
    </location>
</feature>
<keyword evidence="4" id="KW-1185">Reference proteome</keyword>
<feature type="region of interest" description="Disordered" evidence="2">
    <location>
        <begin position="1"/>
        <end position="50"/>
    </location>
</feature>
<feature type="region of interest" description="Disordered" evidence="2">
    <location>
        <begin position="268"/>
        <end position="296"/>
    </location>
</feature>
<proteinExistence type="predicted"/>
<evidence type="ECO:0000256" key="2">
    <source>
        <dbReference type="SAM" id="MobiDB-lite"/>
    </source>
</evidence>
<reference evidence="3 4" key="1">
    <citation type="submission" date="2019-02" db="EMBL/GenBank/DDBJ databases">
        <title>Deep-cultivation of Planctomycetes and their phenomic and genomic characterization uncovers novel biology.</title>
        <authorList>
            <person name="Wiegand S."/>
            <person name="Jogler M."/>
            <person name="Boedeker C."/>
            <person name="Pinto D."/>
            <person name="Vollmers J."/>
            <person name="Rivas-Marin E."/>
            <person name="Kohn T."/>
            <person name="Peeters S.H."/>
            <person name="Heuer A."/>
            <person name="Rast P."/>
            <person name="Oberbeckmann S."/>
            <person name="Bunk B."/>
            <person name="Jeske O."/>
            <person name="Meyerdierks A."/>
            <person name="Storesund J.E."/>
            <person name="Kallscheuer N."/>
            <person name="Luecker S."/>
            <person name="Lage O.M."/>
            <person name="Pohl T."/>
            <person name="Merkel B.J."/>
            <person name="Hornburger P."/>
            <person name="Mueller R.-W."/>
            <person name="Bruemmer F."/>
            <person name="Labrenz M."/>
            <person name="Spormann A.M."/>
            <person name="Op den Camp H."/>
            <person name="Overmann J."/>
            <person name="Amann R."/>
            <person name="Jetten M.S.M."/>
            <person name="Mascher T."/>
            <person name="Medema M.H."/>
            <person name="Devos D.P."/>
            <person name="Kaster A.-K."/>
            <person name="Ovreas L."/>
            <person name="Rohde M."/>
            <person name="Galperin M.Y."/>
            <person name="Jogler C."/>
        </authorList>
    </citation>
    <scope>NUCLEOTIDE SEQUENCE [LARGE SCALE GENOMIC DNA]</scope>
    <source>
        <strain evidence="3 4">SV_7m_r</strain>
    </source>
</reference>
<organism evidence="3 4">
    <name type="scientific">Stieleria bergensis</name>
    <dbReference type="NCBI Taxonomy" id="2528025"/>
    <lineage>
        <taxon>Bacteria</taxon>
        <taxon>Pseudomonadati</taxon>
        <taxon>Planctomycetota</taxon>
        <taxon>Planctomycetia</taxon>
        <taxon>Pirellulales</taxon>
        <taxon>Pirellulaceae</taxon>
        <taxon>Stieleria</taxon>
    </lineage>
</organism>
<evidence type="ECO:0000256" key="1">
    <source>
        <dbReference type="ARBA" id="ARBA00022763"/>
    </source>
</evidence>
<sequence>MTQQQPLFDFMDSPSMNAAGQTQNAALAQNAGGSAKRTGKPSRSKSTQTITQTFRSARTHQEAFATPAPLTLQAAPTKPATQPAPESVLDSLRRQVGCISQPRMLESGSSHSEVFSSGSETIDQWLPNGGLHPAAITEWIAAQQSVATDTLSLIAASKRLNKVSRRPIMIVDCQGVFYPPAALALGIPAERMILVRPRNSRDALWSIAQGLRSGALAAVWANLPMRLDSQEARRLQLAAETGHTPGLFVRDFKARRQPSFADAQFYVASEPRSPQTQSHSADRTNSRPPVQPPAPTRVFDFETIRLTMDRARGGAAGQTGLFQIDATANLRFVRTLNTRRHETSTVHLAAQLANPKVSKRVSPKPGQRSAS</sequence>
<dbReference type="Gene3D" id="3.40.50.300">
    <property type="entry name" value="P-loop containing nucleotide triphosphate hydrolases"/>
    <property type="match status" value="1"/>
</dbReference>
<dbReference type="InterPro" id="IPR027417">
    <property type="entry name" value="P-loop_NTPase"/>
</dbReference>
<dbReference type="SUPFAM" id="SSF52540">
    <property type="entry name" value="P-loop containing nucleoside triphosphate hydrolases"/>
    <property type="match status" value="1"/>
</dbReference>
<dbReference type="InterPro" id="IPR050356">
    <property type="entry name" value="SulA_CellDiv_inhibitor"/>
</dbReference>
<dbReference type="Proteomes" id="UP000315003">
    <property type="component" value="Chromosome"/>
</dbReference>
<accession>A0A517SRQ8</accession>
<name>A0A517SRQ8_9BACT</name>
<keyword evidence="1" id="KW-0227">DNA damage</keyword>
<gene>
    <name evidence="3" type="ORF">SV7mr_13150</name>
</gene>
<dbReference type="GO" id="GO:0006281">
    <property type="term" value="P:DNA repair"/>
    <property type="evidence" value="ECO:0007669"/>
    <property type="project" value="TreeGrafter"/>
</dbReference>
<dbReference type="OrthoDB" id="211159at2"/>